<proteinExistence type="predicted"/>
<accession>A0A5B8U3D1</accession>
<sequence length="723" mass="77538">MAITPDVAFDPITYEVISHRLWSINEEGSTTIAHASGSPVVQATDYNFALYAPNGDLAVSGVFYMLPVFVMQMMIKKTIELYGDELRPGDVFITNDPFTAGVHQSDVQFVSPFFEGDRLVGWTGCMAHVMDVGGMNPGSWCPTATELSQEGLLVPLQRIVDRGKIVQGLWDLIMSNSRLPAMLANDFSAMLSSHRVAQTRLAEACDQYGADAIVDVMQHAIERTEAQMREWVRELPDGEFEHVGFVDHDGQANNLYKVACRLTKKDDTLTFDFTGTDDAIIGFGNASAPGTYGAIGTAIIAIFGSKLNWNAGLMRPVVVNTPQNSVISAEPPRPISGGSVTAAWIAAAGAMACTSKMLAFREEYHEFVMGPPDGSWLLTQFGGVNQFGEPFAVMFMDPLAWGGPAMSTRDGVSTGGCLAALGGGFNDVELHESQHPLLYLWRRENPDSGGAGRYRGGNGIELALAVYDSPGIMSICGTQGAVVPSCIGVFGALPGSTCLYDVVADSDWRERYAAGESIHTLDDMSGTRSVPDAKTTVMMGPTDVVNNLTQNAGGHGDPLDRPPAEVLDDVLGGHVTLEGARERYGVVVDGHAVDEAATTAKRDELRRARLAEATGGAGDYEVGSDLPVVERWGGVLNLLRSGDGIVVQAADSGAVLGPLSDEGWRHLVPSRTLSAWDVGPQARIDDRLEVRQYLDPITGRSLWVDLLRIGDPVPVDFRLASLA</sequence>
<dbReference type="AlphaFoldDB" id="A0A5B8U3D1"/>
<protein>
    <submittedName>
        <fullName evidence="2">Hydantoinase B/oxoprolinase family protein</fullName>
    </submittedName>
</protein>
<gene>
    <name evidence="2" type="ORF">FSW04_07145</name>
</gene>
<dbReference type="Proteomes" id="UP000321805">
    <property type="component" value="Chromosome"/>
</dbReference>
<dbReference type="RefSeq" id="WP_146917769.1">
    <property type="nucleotide sequence ID" value="NZ_CP042430.1"/>
</dbReference>
<evidence type="ECO:0000313" key="2">
    <source>
        <dbReference type="EMBL" id="QEC47378.1"/>
    </source>
</evidence>
<dbReference type="OrthoDB" id="102473at2"/>
<dbReference type="GO" id="GO:0005829">
    <property type="term" value="C:cytosol"/>
    <property type="evidence" value="ECO:0007669"/>
    <property type="project" value="TreeGrafter"/>
</dbReference>
<dbReference type="Pfam" id="PF02538">
    <property type="entry name" value="Hydantoinase_B"/>
    <property type="match status" value="1"/>
</dbReference>
<reference evidence="2 3" key="1">
    <citation type="journal article" date="2018" name="J. Microbiol.">
        <title>Baekduia soli gen. nov., sp. nov., a novel bacterium isolated from the soil of Baekdu Mountain and proposal of a novel family name, Baekduiaceae fam. nov.</title>
        <authorList>
            <person name="An D.S."/>
            <person name="Siddiqi M.Z."/>
            <person name="Kim K.H."/>
            <person name="Yu H.S."/>
            <person name="Im W.T."/>
        </authorList>
    </citation>
    <scope>NUCLEOTIDE SEQUENCE [LARGE SCALE GENOMIC DNA]</scope>
    <source>
        <strain evidence="2 3">BR7-21</strain>
    </source>
</reference>
<organism evidence="2 3">
    <name type="scientific">Baekduia soli</name>
    <dbReference type="NCBI Taxonomy" id="496014"/>
    <lineage>
        <taxon>Bacteria</taxon>
        <taxon>Bacillati</taxon>
        <taxon>Actinomycetota</taxon>
        <taxon>Thermoleophilia</taxon>
        <taxon>Solirubrobacterales</taxon>
        <taxon>Baekduiaceae</taxon>
        <taxon>Baekduia</taxon>
    </lineage>
</organism>
<dbReference type="GO" id="GO:0006749">
    <property type="term" value="P:glutathione metabolic process"/>
    <property type="evidence" value="ECO:0007669"/>
    <property type="project" value="TreeGrafter"/>
</dbReference>
<evidence type="ECO:0000313" key="3">
    <source>
        <dbReference type="Proteomes" id="UP000321805"/>
    </source>
</evidence>
<dbReference type="EMBL" id="CP042430">
    <property type="protein sequence ID" value="QEC47378.1"/>
    <property type="molecule type" value="Genomic_DNA"/>
</dbReference>
<evidence type="ECO:0000259" key="1">
    <source>
        <dbReference type="Pfam" id="PF02538"/>
    </source>
</evidence>
<dbReference type="InterPro" id="IPR003692">
    <property type="entry name" value="Hydantoinase_B"/>
</dbReference>
<name>A0A5B8U3D1_9ACTN</name>
<dbReference type="KEGG" id="bsol:FSW04_07145"/>
<dbReference type="GO" id="GO:0017168">
    <property type="term" value="F:5-oxoprolinase (ATP-hydrolyzing) activity"/>
    <property type="evidence" value="ECO:0007669"/>
    <property type="project" value="TreeGrafter"/>
</dbReference>
<dbReference type="InterPro" id="IPR045079">
    <property type="entry name" value="Oxoprolinase-like"/>
</dbReference>
<dbReference type="PANTHER" id="PTHR11365">
    <property type="entry name" value="5-OXOPROLINASE RELATED"/>
    <property type="match status" value="1"/>
</dbReference>
<feature type="domain" description="Hydantoinase B/oxoprolinase" evidence="1">
    <location>
        <begin position="10"/>
        <end position="558"/>
    </location>
</feature>
<keyword evidence="3" id="KW-1185">Reference proteome</keyword>
<dbReference type="PANTHER" id="PTHR11365:SF23">
    <property type="entry name" value="HYPOTHETICAL 5-OXOPROLINASE (EUROFUNG)-RELATED"/>
    <property type="match status" value="1"/>
</dbReference>